<keyword evidence="8" id="KW-0808">Transferase</keyword>
<dbReference type="InterPro" id="IPR051446">
    <property type="entry name" value="HTH_trans_reg/aminotransferase"/>
</dbReference>
<dbReference type="GO" id="GO:0030170">
    <property type="term" value="F:pyridoxal phosphate binding"/>
    <property type="evidence" value="ECO:0007669"/>
    <property type="project" value="InterPro"/>
</dbReference>
<keyword evidence="4" id="KW-0805">Transcription regulation</keyword>
<feature type="domain" description="HTH gntR-type" evidence="7">
    <location>
        <begin position="22"/>
        <end position="90"/>
    </location>
</feature>
<evidence type="ECO:0000313" key="8">
    <source>
        <dbReference type="EMBL" id="QLQ60984.1"/>
    </source>
</evidence>
<dbReference type="SUPFAM" id="SSF46785">
    <property type="entry name" value="Winged helix' DNA-binding domain"/>
    <property type="match status" value="1"/>
</dbReference>
<dbReference type="Pfam" id="PF00155">
    <property type="entry name" value="Aminotran_1_2"/>
    <property type="match status" value="1"/>
</dbReference>
<dbReference type="InterPro" id="IPR015422">
    <property type="entry name" value="PyrdxlP-dep_Trfase_small"/>
</dbReference>
<dbReference type="GO" id="GO:0003677">
    <property type="term" value="F:DNA binding"/>
    <property type="evidence" value="ECO:0007669"/>
    <property type="project" value="UniProtKB-KW"/>
</dbReference>
<dbReference type="InterPro" id="IPR015421">
    <property type="entry name" value="PyrdxlP-dep_Trfase_major"/>
</dbReference>
<reference evidence="8 9" key="1">
    <citation type="submission" date="2020-07" db="EMBL/GenBank/DDBJ databases">
        <title>Genome sequence of Lactobacillus reuteri CNEI-KCA3 isolated from the faeces of a reared-broiler chicken, South-East Nigeria, reveals presence of CRISPR arrays.</title>
        <authorList>
            <person name="Anukam K.C."/>
            <person name="Ibezim C.N."/>
            <person name="BeecK W.V."/>
            <person name="Allonsius C."/>
            <person name="Broek M.D."/>
            <person name="Tuyaerts I."/>
            <person name="Attama A."/>
            <person name="Esimone C.O."/>
            <person name="Lebeer S."/>
        </authorList>
    </citation>
    <scope>NUCLEOTIDE SEQUENCE [LARGE SCALE GENOMIC DNA]</scope>
    <source>
        <strain evidence="8 9">CNEI-KCA3</strain>
    </source>
</reference>
<keyword evidence="3" id="KW-0663">Pyridoxal phosphate</keyword>
<dbReference type="InterPro" id="IPR000524">
    <property type="entry name" value="Tscrpt_reg_HTH_GntR"/>
</dbReference>
<dbReference type="InterPro" id="IPR036390">
    <property type="entry name" value="WH_DNA-bd_sf"/>
</dbReference>
<accession>A0A7L6BGF7</accession>
<dbReference type="PROSITE" id="PS50949">
    <property type="entry name" value="HTH_GNTR"/>
    <property type="match status" value="1"/>
</dbReference>
<evidence type="ECO:0000256" key="3">
    <source>
        <dbReference type="ARBA" id="ARBA00022898"/>
    </source>
</evidence>
<dbReference type="Gene3D" id="3.90.1150.10">
    <property type="entry name" value="Aspartate Aminotransferase, domain 1"/>
    <property type="match status" value="1"/>
</dbReference>
<dbReference type="InterPro" id="IPR015424">
    <property type="entry name" value="PyrdxlP-dep_Trfase"/>
</dbReference>
<dbReference type="AlphaFoldDB" id="A0A7L6BGF7"/>
<evidence type="ECO:0000256" key="5">
    <source>
        <dbReference type="ARBA" id="ARBA00023125"/>
    </source>
</evidence>
<dbReference type="RefSeq" id="WP_003670189.1">
    <property type="nucleotide sequence ID" value="NZ_CAKMAK010000008.1"/>
</dbReference>
<protein>
    <submittedName>
        <fullName evidence="8">PLP-dependent aminotransferase family protein</fullName>
    </submittedName>
</protein>
<evidence type="ECO:0000256" key="4">
    <source>
        <dbReference type="ARBA" id="ARBA00023015"/>
    </source>
</evidence>
<evidence type="ECO:0000256" key="2">
    <source>
        <dbReference type="ARBA" id="ARBA00022576"/>
    </source>
</evidence>
<organism evidence="8 9">
    <name type="scientific">Limosilactobacillus reuteri</name>
    <name type="common">Lactobacillus reuteri</name>
    <dbReference type="NCBI Taxonomy" id="1598"/>
    <lineage>
        <taxon>Bacteria</taxon>
        <taxon>Bacillati</taxon>
        <taxon>Bacillota</taxon>
        <taxon>Bacilli</taxon>
        <taxon>Lactobacillales</taxon>
        <taxon>Lactobacillaceae</taxon>
        <taxon>Limosilactobacillus</taxon>
    </lineage>
</organism>
<dbReference type="SUPFAM" id="SSF53383">
    <property type="entry name" value="PLP-dependent transferases"/>
    <property type="match status" value="1"/>
</dbReference>
<evidence type="ECO:0000259" key="7">
    <source>
        <dbReference type="PROSITE" id="PS50949"/>
    </source>
</evidence>
<dbReference type="PANTHER" id="PTHR46577">
    <property type="entry name" value="HTH-TYPE TRANSCRIPTIONAL REGULATORY PROTEIN GABR"/>
    <property type="match status" value="1"/>
</dbReference>
<dbReference type="SMART" id="SM00345">
    <property type="entry name" value="HTH_GNTR"/>
    <property type="match status" value="1"/>
</dbReference>
<dbReference type="EMBL" id="CP059275">
    <property type="protein sequence ID" value="QLQ60984.1"/>
    <property type="molecule type" value="Genomic_DNA"/>
</dbReference>
<dbReference type="PANTHER" id="PTHR46577:SF1">
    <property type="entry name" value="HTH-TYPE TRANSCRIPTIONAL REGULATORY PROTEIN GABR"/>
    <property type="match status" value="1"/>
</dbReference>
<dbReference type="CDD" id="cd07377">
    <property type="entry name" value="WHTH_GntR"/>
    <property type="match status" value="1"/>
</dbReference>
<evidence type="ECO:0000313" key="9">
    <source>
        <dbReference type="Proteomes" id="UP000510868"/>
    </source>
</evidence>
<keyword evidence="2 8" id="KW-0032">Aminotransferase</keyword>
<sequence length="473" mass="52832">MPINDFSHYQLTWYPDKNKLTRPIYKSLLDQLKSAIERGILTPGTKLPPQRELADYLDINFTTVTRTYKLSAQLGLTYGIHGKGTFVNSNGIDPLTANSPLTRTIDLGFVASFEQTNHLLDNILSNTVKQGASQLLTYDSPTGRPIDKEAFQHYLDWLGVRLTPTQHILITAGGENSLTLLLMTLFSSGDKIAVDEFTYANLIATAQLNNLHLVAIKNDQGGMNIEALKHACQNNNLAGLYLMPEYSNPTGTVLSMARRKEIATIAQEYGLKIIEDDYLSFLSKLNPEQPPKIMELLPDQTCYVCSMSKVLASGLRVGYLVFPAQLAQQIKNGFFNTTVKTSTLNTAIASTAIKEHVVQQIIQNKVNLAKQANILFEQYFPTAPTNQLTDYAFFRRLPLKSIQNTAKIEQALANINIRCFGSDRFQINASSNDHFLRVSLSANKSLDELETGLKRLREFLQKANLKSDVKNFS</sequence>
<dbReference type="Gene3D" id="3.40.640.10">
    <property type="entry name" value="Type I PLP-dependent aspartate aminotransferase-like (Major domain)"/>
    <property type="match status" value="1"/>
</dbReference>
<dbReference type="CDD" id="cd00609">
    <property type="entry name" value="AAT_like"/>
    <property type="match status" value="1"/>
</dbReference>
<keyword evidence="6" id="KW-0804">Transcription</keyword>
<dbReference type="GO" id="GO:0008483">
    <property type="term" value="F:transaminase activity"/>
    <property type="evidence" value="ECO:0007669"/>
    <property type="project" value="UniProtKB-KW"/>
</dbReference>
<dbReference type="Proteomes" id="UP000510868">
    <property type="component" value="Chromosome"/>
</dbReference>
<keyword evidence="5" id="KW-0238">DNA-binding</keyword>
<evidence type="ECO:0000256" key="6">
    <source>
        <dbReference type="ARBA" id="ARBA00023163"/>
    </source>
</evidence>
<gene>
    <name evidence="8" type="ORF">HHK02_07155</name>
</gene>
<name>A0A7L6BGF7_LIMRT</name>
<dbReference type="InterPro" id="IPR036388">
    <property type="entry name" value="WH-like_DNA-bd_sf"/>
</dbReference>
<proteinExistence type="inferred from homology"/>
<evidence type="ECO:0000256" key="1">
    <source>
        <dbReference type="ARBA" id="ARBA00005384"/>
    </source>
</evidence>
<dbReference type="InterPro" id="IPR004839">
    <property type="entry name" value="Aminotransferase_I/II_large"/>
</dbReference>
<dbReference type="GO" id="GO:0003700">
    <property type="term" value="F:DNA-binding transcription factor activity"/>
    <property type="evidence" value="ECO:0007669"/>
    <property type="project" value="InterPro"/>
</dbReference>
<comment type="similarity">
    <text evidence="1">In the C-terminal section; belongs to the class-I pyridoxal-phosphate-dependent aminotransferase family.</text>
</comment>
<dbReference type="Pfam" id="PF00392">
    <property type="entry name" value="GntR"/>
    <property type="match status" value="1"/>
</dbReference>
<dbReference type="Gene3D" id="1.10.10.10">
    <property type="entry name" value="Winged helix-like DNA-binding domain superfamily/Winged helix DNA-binding domain"/>
    <property type="match status" value="1"/>
</dbReference>